<keyword evidence="5" id="KW-0560">Oxidoreductase</keyword>
<protein>
    <submittedName>
        <fullName evidence="7">Nitroreductase</fullName>
    </submittedName>
</protein>
<reference evidence="7 8" key="1">
    <citation type="submission" date="2018-08" db="EMBL/GenBank/DDBJ databases">
        <title>The first complete genome of Treponema rectale (CHPAT), a commensal spirochete of the bovine rectum.</title>
        <authorList>
            <person name="Staton G.J."/>
            <person name="Clegg S.R."/>
            <person name="Carter S.D."/>
            <person name="Radford A.D."/>
            <person name="Darby A."/>
            <person name="Hall N."/>
            <person name="Birtles R.J."/>
            <person name="Evans N.J."/>
        </authorList>
    </citation>
    <scope>NUCLEOTIDE SEQUENCE [LARGE SCALE GENOMIC DNA]</scope>
    <source>
        <strain evidence="7 8">CHPA</strain>
    </source>
</reference>
<evidence type="ECO:0000256" key="3">
    <source>
        <dbReference type="ARBA" id="ARBA00022630"/>
    </source>
</evidence>
<keyword evidence="4" id="KW-0288">FMN</keyword>
<evidence type="ECO:0000313" key="7">
    <source>
        <dbReference type="EMBL" id="QOS39069.1"/>
    </source>
</evidence>
<dbReference type="SUPFAM" id="SSF55469">
    <property type="entry name" value="FMN-dependent nitroreductase-like"/>
    <property type="match status" value="1"/>
</dbReference>
<dbReference type="Proteomes" id="UP000593591">
    <property type="component" value="Chromosome"/>
</dbReference>
<keyword evidence="3" id="KW-0285">Flavoprotein</keyword>
<accession>A0A7M1XHW9</accession>
<name>A0A7M1XHW9_9SPIR</name>
<dbReference type="CDD" id="cd20609">
    <property type="entry name" value="nitroreductase"/>
    <property type="match status" value="1"/>
</dbReference>
<evidence type="ECO:0000259" key="6">
    <source>
        <dbReference type="Pfam" id="PF00881"/>
    </source>
</evidence>
<gene>
    <name evidence="7" type="ORF">DYE49_00810</name>
</gene>
<dbReference type="KEGG" id="trc:DYE49_00810"/>
<evidence type="ECO:0000256" key="5">
    <source>
        <dbReference type="ARBA" id="ARBA00023002"/>
    </source>
</evidence>
<dbReference type="Gene3D" id="3.40.109.10">
    <property type="entry name" value="NADH Oxidase"/>
    <property type="match status" value="1"/>
</dbReference>
<dbReference type="AlphaFoldDB" id="A0A7M1XHW9"/>
<feature type="domain" description="Nitroreductase" evidence="6">
    <location>
        <begin position="8"/>
        <end position="66"/>
    </location>
</feature>
<proteinExistence type="inferred from homology"/>
<comment type="cofactor">
    <cofactor evidence="1">
        <name>FMN</name>
        <dbReference type="ChEBI" id="CHEBI:58210"/>
    </cofactor>
</comment>
<dbReference type="GO" id="GO:0016491">
    <property type="term" value="F:oxidoreductase activity"/>
    <property type="evidence" value="ECO:0007669"/>
    <property type="project" value="UniProtKB-KW"/>
</dbReference>
<feature type="domain" description="Nitroreductase" evidence="6">
    <location>
        <begin position="68"/>
        <end position="148"/>
    </location>
</feature>
<dbReference type="EMBL" id="CP031517">
    <property type="protein sequence ID" value="QOS39069.1"/>
    <property type="molecule type" value="Genomic_DNA"/>
</dbReference>
<sequence length="173" mass="19937">MNFLELASARHSCREYTEKKVEEEKLDLLIKAASLAPTAKNKQPFKLYIARSPEALAKIDEITFCRYKASTVIMIAYDKDNVYVYPEEREKFTSGEEDCAIVLTHIMFEAKELGLDTLYINRFSPLKAKEVFHLPENMIPVALLDVGYEVEKENAIAILHYQSKEKEELVEIL</sequence>
<evidence type="ECO:0000256" key="4">
    <source>
        <dbReference type="ARBA" id="ARBA00022643"/>
    </source>
</evidence>
<organism evidence="7 8">
    <name type="scientific">Treponema rectale</name>
    <dbReference type="NCBI Taxonomy" id="744512"/>
    <lineage>
        <taxon>Bacteria</taxon>
        <taxon>Pseudomonadati</taxon>
        <taxon>Spirochaetota</taxon>
        <taxon>Spirochaetia</taxon>
        <taxon>Spirochaetales</taxon>
        <taxon>Treponemataceae</taxon>
        <taxon>Treponema</taxon>
    </lineage>
</organism>
<evidence type="ECO:0000256" key="1">
    <source>
        <dbReference type="ARBA" id="ARBA00001917"/>
    </source>
</evidence>
<dbReference type="InterPro" id="IPR000415">
    <property type="entry name" value="Nitroreductase-like"/>
</dbReference>
<dbReference type="Pfam" id="PF00881">
    <property type="entry name" value="Nitroreductase"/>
    <property type="match status" value="2"/>
</dbReference>
<comment type="similarity">
    <text evidence="2">Belongs to the nitroreductase family.</text>
</comment>
<dbReference type="PANTHER" id="PTHR43673">
    <property type="entry name" value="NAD(P)H NITROREDUCTASE YDGI-RELATED"/>
    <property type="match status" value="1"/>
</dbReference>
<evidence type="ECO:0000256" key="2">
    <source>
        <dbReference type="ARBA" id="ARBA00007118"/>
    </source>
</evidence>
<evidence type="ECO:0000313" key="8">
    <source>
        <dbReference type="Proteomes" id="UP000593591"/>
    </source>
</evidence>
<dbReference type="PANTHER" id="PTHR43673:SF2">
    <property type="entry name" value="NITROREDUCTASE"/>
    <property type="match status" value="1"/>
</dbReference>
<dbReference type="InterPro" id="IPR029479">
    <property type="entry name" value="Nitroreductase"/>
</dbReference>